<dbReference type="EMBL" id="KJ645900">
    <property type="protein sequence ID" value="AII17188.1"/>
    <property type="molecule type" value="Genomic_DNA"/>
</dbReference>
<accession>A0A076FMN8</accession>
<gene>
    <name evidence="1" type="ORF">AaV_316</name>
</gene>
<dbReference type="Gene3D" id="3.40.140.10">
    <property type="entry name" value="Cytidine Deaminase, domain 2"/>
    <property type="match status" value="1"/>
</dbReference>
<proteinExistence type="predicted"/>
<name>A0A076FMN8_9VIRU</name>
<organism evidence="1 2">
    <name type="scientific">Aureococcus anophagefferens virus</name>
    <dbReference type="NCBI Taxonomy" id="1474867"/>
    <lineage>
        <taxon>Viruses</taxon>
        <taxon>Varidnaviria</taxon>
        <taxon>Bamfordvirae</taxon>
        <taxon>Nucleocytoviricota</taxon>
        <taxon>Megaviricetes</taxon>
        <taxon>Imitervirales</taxon>
        <taxon>Schizomimiviridae</taxon>
        <taxon>Kratosvirus</taxon>
        <taxon>Kratosvirus quantuckense</taxon>
    </lineage>
</organism>
<dbReference type="GeneID" id="20041686"/>
<reference evidence="1 2" key="1">
    <citation type="journal article" date="2014" name="Virology">
        <title>Genome of brown tide virus (AaV), the little giant of the Megaviridae, elucidates NCLDV genome expansion and host-virus coevolution.</title>
        <authorList>
            <person name="Moniruzzaman M."/>
            <person name="LeCleir G.R."/>
            <person name="Brown C.M."/>
            <person name="Gobler C.J."/>
            <person name="Bidle K.D."/>
            <person name="Wilson W.H."/>
            <person name="Wilhelm S.W."/>
        </authorList>
    </citation>
    <scope>NUCLEOTIDE SEQUENCE [LARGE SCALE GENOMIC DNA]</scope>
    <source>
        <strain evidence="1">BtV-01</strain>
    </source>
</reference>
<dbReference type="SUPFAM" id="SSF53927">
    <property type="entry name" value="Cytidine deaminase-like"/>
    <property type="match status" value="1"/>
</dbReference>
<dbReference type="Proteomes" id="UP000028667">
    <property type="component" value="Segment"/>
</dbReference>
<sequence>MSSLGGCKKYCNCVTRHAEVDCISKIKNKKKLKKSTLFSVRYAKDDNGDVYLANAKPCEDCKKIALSFGIKSVVFSNSEGVLEKANLATLDTKLTVGSILERNSRNTHQIKYQISKTKKKS</sequence>
<dbReference type="KEGG" id="vg:20041686"/>
<keyword evidence="2" id="KW-1185">Reference proteome</keyword>
<dbReference type="RefSeq" id="YP_009052390.1">
    <property type="nucleotide sequence ID" value="NC_024697.1"/>
</dbReference>
<protein>
    <submittedName>
        <fullName evidence="1">Putative dCMP deaminase</fullName>
    </submittedName>
</protein>
<evidence type="ECO:0000313" key="1">
    <source>
        <dbReference type="EMBL" id="AII17188.1"/>
    </source>
</evidence>
<dbReference type="InterPro" id="IPR016193">
    <property type="entry name" value="Cytidine_deaminase-like"/>
</dbReference>
<dbReference type="GO" id="GO:0003824">
    <property type="term" value="F:catalytic activity"/>
    <property type="evidence" value="ECO:0007669"/>
    <property type="project" value="InterPro"/>
</dbReference>
<evidence type="ECO:0000313" key="2">
    <source>
        <dbReference type="Proteomes" id="UP000028667"/>
    </source>
</evidence>